<reference evidence="2" key="1">
    <citation type="submission" date="2011-08" db="EMBL/GenBank/DDBJ databases">
        <authorList>
            <person name="Rombauts S."/>
        </authorList>
    </citation>
    <scope>NUCLEOTIDE SEQUENCE</scope>
    <source>
        <strain evidence="2">London</strain>
    </source>
</reference>
<protein>
    <submittedName>
        <fullName evidence="1">Uncharacterized protein</fullName>
    </submittedName>
</protein>
<proteinExistence type="predicted"/>
<dbReference type="HOGENOM" id="CLU_3360277_0_0_1"/>
<evidence type="ECO:0000313" key="1">
    <source>
        <dbReference type="EnsemblMetazoa" id="tetur01g08360.1"/>
    </source>
</evidence>
<dbReference type="AlphaFoldDB" id="T1JRW2"/>
<evidence type="ECO:0000313" key="2">
    <source>
        <dbReference type="Proteomes" id="UP000015104"/>
    </source>
</evidence>
<reference evidence="1" key="2">
    <citation type="submission" date="2015-06" db="UniProtKB">
        <authorList>
            <consortium name="EnsemblMetazoa"/>
        </authorList>
    </citation>
    <scope>IDENTIFICATION</scope>
</reference>
<name>T1JRW2_TETUR</name>
<keyword evidence="2" id="KW-1185">Reference proteome</keyword>
<dbReference type="Proteomes" id="UP000015104">
    <property type="component" value="Unassembled WGS sequence"/>
</dbReference>
<accession>T1JRW2</accession>
<dbReference type="EnsemblMetazoa" id="tetur01g08360.1">
    <property type="protein sequence ID" value="tetur01g08360.1"/>
    <property type="gene ID" value="tetur01g08360"/>
</dbReference>
<sequence>MMTVNHIKSSITNDYGTHRRSFRTDQERNLLILKTY</sequence>
<organism evidence="1 2">
    <name type="scientific">Tetranychus urticae</name>
    <name type="common">Two-spotted spider mite</name>
    <dbReference type="NCBI Taxonomy" id="32264"/>
    <lineage>
        <taxon>Eukaryota</taxon>
        <taxon>Metazoa</taxon>
        <taxon>Ecdysozoa</taxon>
        <taxon>Arthropoda</taxon>
        <taxon>Chelicerata</taxon>
        <taxon>Arachnida</taxon>
        <taxon>Acari</taxon>
        <taxon>Acariformes</taxon>
        <taxon>Trombidiformes</taxon>
        <taxon>Prostigmata</taxon>
        <taxon>Eleutherengona</taxon>
        <taxon>Raphignathae</taxon>
        <taxon>Tetranychoidea</taxon>
        <taxon>Tetranychidae</taxon>
        <taxon>Tetranychus</taxon>
    </lineage>
</organism>
<dbReference type="EMBL" id="CAEY01000456">
    <property type="status" value="NOT_ANNOTATED_CDS"/>
    <property type="molecule type" value="Genomic_DNA"/>
</dbReference>